<evidence type="ECO:0000313" key="4">
    <source>
        <dbReference type="EMBL" id="BCI67881.1"/>
    </source>
</evidence>
<dbReference type="Pfam" id="PF20582">
    <property type="entry name" value="UPF0758_N"/>
    <property type="match status" value="1"/>
</dbReference>
<dbReference type="PANTHER" id="PTHR30471">
    <property type="entry name" value="DNA REPAIR PROTEIN RADC"/>
    <property type="match status" value="1"/>
</dbReference>
<evidence type="ECO:0000313" key="5">
    <source>
        <dbReference type="Proteomes" id="UP000515220"/>
    </source>
</evidence>
<dbReference type="Proteomes" id="UP000515220">
    <property type="component" value="Chromosome"/>
</dbReference>
<keyword evidence="1" id="KW-0645">Protease</keyword>
<dbReference type="AlphaFoldDB" id="A0A6S6PME7"/>
<dbReference type="InterPro" id="IPR025657">
    <property type="entry name" value="RadC_JAB"/>
</dbReference>
<sequence>MAFMSFSDMNLSMSGSVPNSHSNGSLPFASTGPYGHRKRMRERVIARGASVLADYELLEMMLFFGIPRGDTKPLAKALINQFGSFAGVLSAPVAALKDAGMNSDSIAALRLSSLAARRLGGAEVRERPHLGNWEALLGYFDTALEGAVPGQLRVLFLDNKNRLLADEAVCGTSSQGRETQREAADILRRALEVHATALILIRLCGEDTVPEKVIGLDEPLARELMRAGGFLAITLHDVFALHGGSWASLKQLRRL</sequence>
<evidence type="ECO:0000259" key="3">
    <source>
        <dbReference type="Pfam" id="PF20582"/>
    </source>
</evidence>
<evidence type="ECO:0000259" key="2">
    <source>
        <dbReference type="Pfam" id="PF04002"/>
    </source>
</evidence>
<keyword evidence="1" id="KW-0482">Metalloprotease</keyword>
<organism evidence="4 5">
    <name type="scientific">Acetobacter aceti</name>
    <dbReference type="NCBI Taxonomy" id="435"/>
    <lineage>
        <taxon>Bacteria</taxon>
        <taxon>Pseudomonadati</taxon>
        <taxon>Pseudomonadota</taxon>
        <taxon>Alphaproteobacteria</taxon>
        <taxon>Acetobacterales</taxon>
        <taxon>Acetobacteraceae</taxon>
        <taxon>Acetobacter</taxon>
        <taxon>Acetobacter subgen. Acetobacter</taxon>
    </lineage>
</organism>
<evidence type="ECO:0000256" key="1">
    <source>
        <dbReference type="ARBA" id="ARBA00023049"/>
    </source>
</evidence>
<dbReference type="InterPro" id="IPR046778">
    <property type="entry name" value="UPF0758_N"/>
</dbReference>
<feature type="domain" description="RadC-like JAB" evidence="2">
    <location>
        <begin position="132"/>
        <end position="251"/>
    </location>
</feature>
<keyword evidence="1" id="KW-0378">Hydrolase</keyword>
<protein>
    <submittedName>
        <fullName evidence="4">DNA repair protein RadC</fullName>
    </submittedName>
</protein>
<dbReference type="PANTHER" id="PTHR30471:SF3">
    <property type="entry name" value="UPF0758 PROTEIN YEES-RELATED"/>
    <property type="match status" value="1"/>
</dbReference>
<proteinExistence type="predicted"/>
<reference evidence="4 5" key="1">
    <citation type="submission" date="2020-07" db="EMBL/GenBank/DDBJ databases">
        <title>Complete Genome Sequence of an acetic acid bacterium, Acetobacter aceti JCM20276.</title>
        <authorList>
            <person name="Hirose Y."/>
            <person name="Mihara H."/>
        </authorList>
    </citation>
    <scope>NUCLEOTIDE SEQUENCE [LARGE SCALE GENOMIC DNA]</scope>
    <source>
        <strain evidence="4 5">JCM20276</strain>
    </source>
</reference>
<dbReference type="Pfam" id="PF04002">
    <property type="entry name" value="RadC"/>
    <property type="match status" value="1"/>
</dbReference>
<dbReference type="EMBL" id="AP023326">
    <property type="protein sequence ID" value="BCI67881.1"/>
    <property type="molecule type" value="Genomic_DNA"/>
</dbReference>
<gene>
    <name evidence="4" type="ORF">AAJCM20276_25050</name>
</gene>
<dbReference type="InterPro" id="IPR001405">
    <property type="entry name" value="UPF0758"/>
</dbReference>
<dbReference type="GO" id="GO:0008237">
    <property type="term" value="F:metallopeptidase activity"/>
    <property type="evidence" value="ECO:0007669"/>
    <property type="project" value="UniProtKB-KW"/>
</dbReference>
<name>A0A6S6PME7_ACEAC</name>
<dbReference type="Gene3D" id="3.40.140.10">
    <property type="entry name" value="Cytidine Deaminase, domain 2"/>
    <property type="match status" value="1"/>
</dbReference>
<accession>A0A6S6PME7</accession>
<feature type="domain" description="UPF0758" evidence="3">
    <location>
        <begin position="37"/>
        <end position="98"/>
    </location>
</feature>